<gene>
    <name evidence="2" type="ORF">OHA22_20935</name>
</gene>
<proteinExistence type="predicted"/>
<name>A0AAU1ZZF9_9ACTN</name>
<dbReference type="AlphaFoldDB" id="A0AAU1ZZF9"/>
<evidence type="ECO:0000313" key="2">
    <source>
        <dbReference type="EMBL" id="WTT17833.1"/>
    </source>
</evidence>
<accession>A0AAU1ZZF9</accession>
<reference evidence="2" key="1">
    <citation type="submission" date="2022-10" db="EMBL/GenBank/DDBJ databases">
        <title>The complete genomes of actinobacterial strains from the NBC collection.</title>
        <authorList>
            <person name="Joergensen T.S."/>
            <person name="Alvarez Arevalo M."/>
            <person name="Sterndorff E.B."/>
            <person name="Faurdal D."/>
            <person name="Vuksanovic O."/>
            <person name="Mourched A.-S."/>
            <person name="Charusanti P."/>
            <person name="Shaw S."/>
            <person name="Blin K."/>
            <person name="Weber T."/>
        </authorList>
    </citation>
    <scope>NUCLEOTIDE SEQUENCE</scope>
    <source>
        <strain evidence="2">NBC_00093</strain>
    </source>
</reference>
<dbReference type="EMBL" id="CP108222">
    <property type="protein sequence ID" value="WTT17833.1"/>
    <property type="molecule type" value="Genomic_DNA"/>
</dbReference>
<organism evidence="2">
    <name type="scientific">Streptomyces sp. NBC_00093</name>
    <dbReference type="NCBI Taxonomy" id="2975649"/>
    <lineage>
        <taxon>Bacteria</taxon>
        <taxon>Bacillati</taxon>
        <taxon>Actinomycetota</taxon>
        <taxon>Actinomycetes</taxon>
        <taxon>Kitasatosporales</taxon>
        <taxon>Streptomycetaceae</taxon>
        <taxon>Streptomyces</taxon>
    </lineage>
</organism>
<feature type="region of interest" description="Disordered" evidence="1">
    <location>
        <begin position="1"/>
        <end position="21"/>
    </location>
</feature>
<evidence type="ECO:0000256" key="1">
    <source>
        <dbReference type="SAM" id="MobiDB-lite"/>
    </source>
</evidence>
<sequence length="153" mass="16901">MKADDRTSSEGKAVPEHLARDLDRDQLSRLVREVNDAGDSYATMEKRARQAGYTLSRSQFNKMATGTVKTPPDDDDLLAYAAGLNKPLDLVTRAAARQFLNYKGTELSGYGDDVKVIVAHLAGMPQADQRRWRVMIEADESVRQEREGGTGAD</sequence>
<protein>
    <submittedName>
        <fullName evidence="2">Uncharacterized protein</fullName>
    </submittedName>
</protein>